<sequence>MRIYHGSRALFDSFEPLFFGTGEGTGLAFWFIDNFDGADYHAHMISRLPVHTPRVYTCEFPDHLPVADLDASLSSQPKILERLWDTLPVELAFELPTEGRNWGTHLLTRWAVLSGKTGENSDLIDLLFSRCGIMGAHNLQGGCGNTRYKGRCTVIFAGAAHHIRILKTQEV</sequence>
<accession>A0A6H0A3Z9</accession>
<evidence type="ECO:0008006" key="2">
    <source>
        <dbReference type="Google" id="ProtNLM"/>
    </source>
</evidence>
<proteinExistence type="predicted"/>
<dbReference type="AlphaFoldDB" id="A0A6H0A3Z9"/>
<evidence type="ECO:0000313" key="1">
    <source>
        <dbReference type="EMBL" id="QIS34338.1"/>
    </source>
</evidence>
<dbReference type="RefSeq" id="WP_181726287.1">
    <property type="nucleotide sequence ID" value="NZ_JASGNS010000002.1"/>
</dbReference>
<dbReference type="EMBL" id="MN842294">
    <property type="protein sequence ID" value="QIS34338.1"/>
    <property type="molecule type" value="Genomic_DNA"/>
</dbReference>
<reference evidence="1" key="1">
    <citation type="submission" date="2019-12" db="EMBL/GenBank/DDBJ databases">
        <title>Compelete sequence of Tn6502.</title>
        <authorList>
            <person name="Zhou D."/>
        </authorList>
    </citation>
    <scope>NUCLEOTIDE SEQUENCE</scope>
    <source>
        <strain evidence="1">G426</strain>
        <plasmid evidence="1">pG426-FII</plasmid>
    </source>
</reference>
<protein>
    <recommendedName>
        <fullName evidence="2">DUF3990 domain-containing protein</fullName>
    </recommendedName>
</protein>
<keyword evidence="1" id="KW-0614">Plasmid</keyword>
<organism evidence="1">
    <name type="scientific">Leclercia adecarboxylata</name>
    <dbReference type="NCBI Taxonomy" id="83655"/>
    <lineage>
        <taxon>Bacteria</taxon>
        <taxon>Pseudomonadati</taxon>
        <taxon>Pseudomonadota</taxon>
        <taxon>Gammaproteobacteria</taxon>
        <taxon>Enterobacterales</taxon>
        <taxon>Enterobacteriaceae</taxon>
        <taxon>Leclercia</taxon>
    </lineage>
</organism>
<geneLocation type="plasmid" evidence="1">
    <name>pG426-FII</name>
</geneLocation>
<name>A0A6H0A3Z9_9ENTR</name>